<accession>A0A9R1VZF9</accession>
<comment type="caution">
    <text evidence="1">The sequence shown here is derived from an EMBL/GenBank/DDBJ whole genome shotgun (WGS) entry which is preliminary data.</text>
</comment>
<dbReference type="Proteomes" id="UP000235145">
    <property type="component" value="Unassembled WGS sequence"/>
</dbReference>
<gene>
    <name evidence="1" type="ORF">LSAT_V11C300131740</name>
</gene>
<name>A0A9R1VZF9_LACSA</name>
<sequence length="93" mass="10877">MYDFRVLFFGRYKSHYGMDIKVVKNPHGGNNPKLKIVSWVFVTVHYGEFGRQENESLFNHKKVAPTIVVDIIKATTFLWFKDINKNGGLNWID</sequence>
<proteinExistence type="predicted"/>
<dbReference type="EMBL" id="NBSK02000003">
    <property type="protein sequence ID" value="KAJ0216907.1"/>
    <property type="molecule type" value="Genomic_DNA"/>
</dbReference>
<evidence type="ECO:0000313" key="1">
    <source>
        <dbReference type="EMBL" id="KAJ0216907.1"/>
    </source>
</evidence>
<organism evidence="1 2">
    <name type="scientific">Lactuca sativa</name>
    <name type="common">Garden lettuce</name>
    <dbReference type="NCBI Taxonomy" id="4236"/>
    <lineage>
        <taxon>Eukaryota</taxon>
        <taxon>Viridiplantae</taxon>
        <taxon>Streptophyta</taxon>
        <taxon>Embryophyta</taxon>
        <taxon>Tracheophyta</taxon>
        <taxon>Spermatophyta</taxon>
        <taxon>Magnoliopsida</taxon>
        <taxon>eudicotyledons</taxon>
        <taxon>Gunneridae</taxon>
        <taxon>Pentapetalae</taxon>
        <taxon>asterids</taxon>
        <taxon>campanulids</taxon>
        <taxon>Asterales</taxon>
        <taxon>Asteraceae</taxon>
        <taxon>Cichorioideae</taxon>
        <taxon>Cichorieae</taxon>
        <taxon>Lactucinae</taxon>
        <taxon>Lactuca</taxon>
    </lineage>
</organism>
<protein>
    <submittedName>
        <fullName evidence="1">Uncharacterized protein</fullName>
    </submittedName>
</protein>
<evidence type="ECO:0000313" key="2">
    <source>
        <dbReference type="Proteomes" id="UP000235145"/>
    </source>
</evidence>
<reference evidence="1 2" key="1">
    <citation type="journal article" date="2017" name="Nat. Commun.">
        <title>Genome assembly with in vitro proximity ligation data and whole-genome triplication in lettuce.</title>
        <authorList>
            <person name="Reyes-Chin-Wo S."/>
            <person name="Wang Z."/>
            <person name="Yang X."/>
            <person name="Kozik A."/>
            <person name="Arikit S."/>
            <person name="Song C."/>
            <person name="Xia L."/>
            <person name="Froenicke L."/>
            <person name="Lavelle D.O."/>
            <person name="Truco M.J."/>
            <person name="Xia R."/>
            <person name="Zhu S."/>
            <person name="Xu C."/>
            <person name="Xu H."/>
            <person name="Xu X."/>
            <person name="Cox K."/>
            <person name="Korf I."/>
            <person name="Meyers B.C."/>
            <person name="Michelmore R.W."/>
        </authorList>
    </citation>
    <scope>NUCLEOTIDE SEQUENCE [LARGE SCALE GENOMIC DNA]</scope>
    <source>
        <strain evidence="2">cv. Salinas</strain>
        <tissue evidence="1">Seedlings</tissue>
    </source>
</reference>
<keyword evidence="2" id="KW-1185">Reference proteome</keyword>
<dbReference type="AlphaFoldDB" id="A0A9R1VZF9"/>